<name>A0AAD3Y369_NEPGR</name>
<dbReference type="Pfam" id="PF03514">
    <property type="entry name" value="GRAS"/>
    <property type="match status" value="1"/>
</dbReference>
<dbReference type="InterPro" id="IPR005202">
    <property type="entry name" value="TF_GRAS"/>
</dbReference>
<organism evidence="4 5">
    <name type="scientific">Nepenthes gracilis</name>
    <name type="common">Slender pitcher plant</name>
    <dbReference type="NCBI Taxonomy" id="150966"/>
    <lineage>
        <taxon>Eukaryota</taxon>
        <taxon>Viridiplantae</taxon>
        <taxon>Streptophyta</taxon>
        <taxon>Embryophyta</taxon>
        <taxon>Tracheophyta</taxon>
        <taxon>Spermatophyta</taxon>
        <taxon>Magnoliopsida</taxon>
        <taxon>eudicotyledons</taxon>
        <taxon>Gunneridae</taxon>
        <taxon>Pentapetalae</taxon>
        <taxon>Caryophyllales</taxon>
        <taxon>Nepenthaceae</taxon>
        <taxon>Nepenthes</taxon>
    </lineage>
</organism>
<dbReference type="Proteomes" id="UP001279734">
    <property type="component" value="Unassembled WGS sequence"/>
</dbReference>
<proteinExistence type="inferred from homology"/>
<evidence type="ECO:0000256" key="2">
    <source>
        <dbReference type="ARBA" id="ARBA00023163"/>
    </source>
</evidence>
<evidence type="ECO:0000313" key="4">
    <source>
        <dbReference type="EMBL" id="GMH27807.1"/>
    </source>
</evidence>
<dbReference type="AlphaFoldDB" id="A0AAD3Y369"/>
<dbReference type="PROSITE" id="PS50985">
    <property type="entry name" value="GRAS"/>
    <property type="match status" value="1"/>
</dbReference>
<comment type="caution">
    <text evidence="4">The sequence shown here is derived from an EMBL/GenBank/DDBJ whole genome shotgun (WGS) entry which is preliminary data.</text>
</comment>
<evidence type="ECO:0000313" key="5">
    <source>
        <dbReference type="Proteomes" id="UP001279734"/>
    </source>
</evidence>
<comment type="similarity">
    <text evidence="3">Belongs to the GRAS family.</text>
</comment>
<protein>
    <submittedName>
        <fullName evidence="4">Uncharacterized protein</fullName>
    </submittedName>
</protein>
<gene>
    <name evidence="4" type="ORF">Nepgr_029650</name>
</gene>
<accession>A0AAD3Y369</accession>
<keyword evidence="1" id="KW-0805">Transcription regulation</keyword>
<comment type="caution">
    <text evidence="3">Lacks conserved residue(s) required for the propagation of feature annotation.</text>
</comment>
<reference evidence="4" key="1">
    <citation type="submission" date="2023-05" db="EMBL/GenBank/DDBJ databases">
        <title>Nepenthes gracilis genome sequencing.</title>
        <authorList>
            <person name="Fukushima K."/>
        </authorList>
    </citation>
    <scope>NUCLEOTIDE SEQUENCE</scope>
    <source>
        <strain evidence="4">SING2019-196</strain>
    </source>
</reference>
<keyword evidence="5" id="KW-1185">Reference proteome</keyword>
<keyword evidence="2" id="KW-0804">Transcription</keyword>
<evidence type="ECO:0000256" key="3">
    <source>
        <dbReference type="PROSITE-ProRule" id="PRU01191"/>
    </source>
</evidence>
<sequence length="163" mass="17736">MLTNPVAAPPPKCLSPYDVRMNAGKFFSEVTPIMQFMNFTCTQVKLKAHDDADDVDIIAFDISCGVQWASLILLENDMTPEAISKTIHTSGRGMGVIFGRFKGSSDVSSCVIAVMLCSFLNPKPNIGSSVSVYCGYGRSLKFVNLSSRRRDHSPFQISEAGST</sequence>
<dbReference type="EMBL" id="BSYO01000033">
    <property type="protein sequence ID" value="GMH27807.1"/>
    <property type="molecule type" value="Genomic_DNA"/>
</dbReference>
<evidence type="ECO:0000256" key="1">
    <source>
        <dbReference type="ARBA" id="ARBA00023015"/>
    </source>
</evidence>